<dbReference type="STRING" id="560819.SAMN05428998_103249"/>
<comment type="similarity">
    <text evidence="2 9">Belongs to the trans-sulfuration enzymes family.</text>
</comment>
<dbReference type="PIRSF" id="PIRSF001434">
    <property type="entry name" value="CGS"/>
    <property type="match status" value="1"/>
</dbReference>
<sequence length="400" mass="42463">MTGKVKSGLQPDTILGHAGRDLTAHGGRAINPPVVRASTIVFDSLADWAAAAPRRMEPDFVQYGRFGTPTHFALNDAIAKLEGAHAALCLPSGLAAIVVTYLAFLGPGDHALVADTVYAPNRNTCTGLLARIGVETTFYDPSVGAGIAELIRPNTKLIFLEAPGSLTFEMQDVPAIAEAARARGVVTAIDNTWATPLYFRPLEVGVDVSLMAGTKYVVGHSDAMLGTLATTEAHYERIKKTSHELGYAVGPDDAWLALRGLRTLSVRLARHHESGLEVARWLAARPEVARVFHPALPGDPGHALWKRDFSGACGLFGFELKPVSEAAVAALVDGLELFGLGASWGGYESLVLPAHPEKLRTAVPWDGKGPILRLHVGLEDPGDLIADLEAGFERLRAAGG</sequence>
<dbReference type="InterPro" id="IPR000277">
    <property type="entry name" value="Cys/Met-Metab_PyrdxlP-dep_enz"/>
</dbReference>
<evidence type="ECO:0000256" key="6">
    <source>
        <dbReference type="ARBA" id="ARBA00047517"/>
    </source>
</evidence>
<gene>
    <name evidence="10" type="ORF">SAMN05428998_103249</name>
</gene>
<evidence type="ECO:0000256" key="2">
    <source>
        <dbReference type="ARBA" id="ARBA00009077"/>
    </source>
</evidence>
<dbReference type="GO" id="GO:0030170">
    <property type="term" value="F:pyridoxal phosphate binding"/>
    <property type="evidence" value="ECO:0007669"/>
    <property type="project" value="InterPro"/>
</dbReference>
<keyword evidence="11" id="KW-1185">Reference proteome</keyword>
<dbReference type="Gene3D" id="3.90.1150.10">
    <property type="entry name" value="Aspartate Aminotransferase, domain 1"/>
    <property type="match status" value="1"/>
</dbReference>
<keyword evidence="3 8" id="KW-0663">Pyridoxal phosphate</keyword>
<evidence type="ECO:0000256" key="5">
    <source>
        <dbReference type="ARBA" id="ARBA00046315"/>
    </source>
</evidence>
<dbReference type="AlphaFoldDB" id="A0A1Y6BEC3"/>
<comment type="catalytic activity">
    <reaction evidence="7">
        <text>an S-substituted L-cysteine + H2O = a thiol + pyruvate + NH4(+)</text>
        <dbReference type="Rhea" id="RHEA:18121"/>
        <dbReference type="ChEBI" id="CHEBI:15361"/>
        <dbReference type="ChEBI" id="CHEBI:15377"/>
        <dbReference type="ChEBI" id="CHEBI:28938"/>
        <dbReference type="ChEBI" id="CHEBI:29256"/>
        <dbReference type="ChEBI" id="CHEBI:58717"/>
        <dbReference type="EC" id="4.4.1.13"/>
    </reaction>
</comment>
<dbReference type="EMBL" id="FWZX01000003">
    <property type="protein sequence ID" value="SMF05171.1"/>
    <property type="molecule type" value="Genomic_DNA"/>
</dbReference>
<dbReference type="Gene3D" id="3.40.640.10">
    <property type="entry name" value="Type I PLP-dependent aspartate aminotransferase-like (Major domain)"/>
    <property type="match status" value="1"/>
</dbReference>
<dbReference type="FunFam" id="3.40.640.10:FF:000046">
    <property type="entry name" value="Cystathionine gamma-lyase"/>
    <property type="match status" value="1"/>
</dbReference>
<dbReference type="Pfam" id="PF01053">
    <property type="entry name" value="Cys_Met_Meta_PP"/>
    <property type="match status" value="1"/>
</dbReference>
<evidence type="ECO:0000256" key="1">
    <source>
        <dbReference type="ARBA" id="ARBA00001933"/>
    </source>
</evidence>
<accession>A0A1Y6BEC3</accession>
<reference evidence="10 11" key="1">
    <citation type="submission" date="2017-04" db="EMBL/GenBank/DDBJ databases">
        <authorList>
            <person name="Afonso C.L."/>
            <person name="Miller P.J."/>
            <person name="Scott M.A."/>
            <person name="Spackman E."/>
            <person name="Goraichik I."/>
            <person name="Dimitrov K.M."/>
            <person name="Suarez D.L."/>
            <person name="Swayne D.E."/>
        </authorList>
    </citation>
    <scope>NUCLEOTIDE SEQUENCE [LARGE SCALE GENOMIC DNA]</scope>
    <source>
        <strain evidence="10 11">USBA 355</strain>
    </source>
</reference>
<dbReference type="GO" id="GO:0019346">
    <property type="term" value="P:transsulfuration"/>
    <property type="evidence" value="ECO:0007669"/>
    <property type="project" value="InterPro"/>
</dbReference>
<comment type="cofactor">
    <cofactor evidence="1 9">
        <name>pyridoxal 5'-phosphate</name>
        <dbReference type="ChEBI" id="CHEBI:597326"/>
    </cofactor>
</comment>
<protein>
    <submittedName>
        <fullName evidence="10">Cystathionine beta-lyase</fullName>
    </submittedName>
</protein>
<dbReference type="InterPro" id="IPR015421">
    <property type="entry name" value="PyrdxlP-dep_Trfase_major"/>
</dbReference>
<feature type="modified residue" description="N6-(pyridoxal phosphate)lysine" evidence="8">
    <location>
        <position position="215"/>
    </location>
</feature>
<dbReference type="InterPro" id="IPR054542">
    <property type="entry name" value="Cys_met_metab_PP"/>
</dbReference>
<evidence type="ECO:0000256" key="9">
    <source>
        <dbReference type="RuleBase" id="RU362118"/>
    </source>
</evidence>
<evidence type="ECO:0000313" key="10">
    <source>
        <dbReference type="EMBL" id="SMF05171.1"/>
    </source>
</evidence>
<comment type="catalytic activity">
    <reaction evidence="6">
        <text>L,L-cystathionine + H2O = L-homocysteine + pyruvate + NH4(+)</text>
        <dbReference type="Rhea" id="RHEA:13965"/>
        <dbReference type="ChEBI" id="CHEBI:15361"/>
        <dbReference type="ChEBI" id="CHEBI:15377"/>
        <dbReference type="ChEBI" id="CHEBI:28938"/>
        <dbReference type="ChEBI" id="CHEBI:58161"/>
        <dbReference type="ChEBI" id="CHEBI:58199"/>
    </reaction>
</comment>
<dbReference type="GO" id="GO:0019450">
    <property type="term" value="P:L-cysteine catabolic process to pyruvate"/>
    <property type="evidence" value="ECO:0007669"/>
    <property type="project" value="TreeGrafter"/>
</dbReference>
<dbReference type="PANTHER" id="PTHR43500">
    <property type="entry name" value="CYSTATHIONINE BETA-LYASE-RELATED"/>
    <property type="match status" value="1"/>
</dbReference>
<dbReference type="SUPFAM" id="SSF53383">
    <property type="entry name" value="PLP-dependent transferases"/>
    <property type="match status" value="1"/>
</dbReference>
<dbReference type="Proteomes" id="UP000192917">
    <property type="component" value="Unassembled WGS sequence"/>
</dbReference>
<dbReference type="CDD" id="cd00614">
    <property type="entry name" value="CGS_like"/>
    <property type="match status" value="1"/>
</dbReference>
<organism evidence="10 11">
    <name type="scientific">Tistlia consotensis USBA 355</name>
    <dbReference type="NCBI Taxonomy" id="560819"/>
    <lineage>
        <taxon>Bacteria</taxon>
        <taxon>Pseudomonadati</taxon>
        <taxon>Pseudomonadota</taxon>
        <taxon>Alphaproteobacteria</taxon>
        <taxon>Rhodospirillales</taxon>
        <taxon>Rhodovibrionaceae</taxon>
        <taxon>Tistlia</taxon>
    </lineage>
</organism>
<dbReference type="InterPro" id="IPR006233">
    <property type="entry name" value="Cys_b_lyase_bac"/>
</dbReference>
<dbReference type="PROSITE" id="PS00868">
    <property type="entry name" value="CYS_MET_METAB_PP"/>
    <property type="match status" value="1"/>
</dbReference>
<dbReference type="PANTHER" id="PTHR43500:SF1">
    <property type="entry name" value="CYSTATHIONINE BETA-LYASE-RELATED"/>
    <property type="match status" value="1"/>
</dbReference>
<evidence type="ECO:0000256" key="3">
    <source>
        <dbReference type="ARBA" id="ARBA00022898"/>
    </source>
</evidence>
<name>A0A1Y6BEC3_9PROT</name>
<comment type="pathway">
    <text evidence="5">Amino-acid biosynthesis; L-methionine biosynthesis via de novo pathway; L-homocysteine from L-cystathionine: step 1/1.</text>
</comment>
<dbReference type="InterPro" id="IPR015424">
    <property type="entry name" value="PyrdxlP-dep_Trfase"/>
</dbReference>
<evidence type="ECO:0000256" key="8">
    <source>
        <dbReference type="PIRSR" id="PIRSR001434-2"/>
    </source>
</evidence>
<evidence type="ECO:0000313" key="11">
    <source>
        <dbReference type="Proteomes" id="UP000192917"/>
    </source>
</evidence>
<keyword evidence="4 10" id="KW-0456">Lyase</keyword>
<dbReference type="RefSeq" id="WP_085121680.1">
    <property type="nucleotide sequence ID" value="NZ_FWZX01000003.1"/>
</dbReference>
<dbReference type="GO" id="GO:0047804">
    <property type="term" value="F:cysteine-S-conjugate beta-lyase activity"/>
    <property type="evidence" value="ECO:0007669"/>
    <property type="project" value="UniProtKB-EC"/>
</dbReference>
<evidence type="ECO:0000256" key="7">
    <source>
        <dbReference type="ARBA" id="ARBA00047625"/>
    </source>
</evidence>
<dbReference type="NCBIfam" id="TIGR01324">
    <property type="entry name" value="cysta_beta_ly_B"/>
    <property type="match status" value="1"/>
</dbReference>
<evidence type="ECO:0000256" key="4">
    <source>
        <dbReference type="ARBA" id="ARBA00023239"/>
    </source>
</evidence>
<proteinExistence type="inferred from homology"/>
<dbReference type="InterPro" id="IPR015422">
    <property type="entry name" value="PyrdxlP-dep_Trfase_small"/>
</dbReference>